<evidence type="ECO:0000259" key="1">
    <source>
        <dbReference type="PROSITE" id="PS50181"/>
    </source>
</evidence>
<dbReference type="SUPFAM" id="SSF52047">
    <property type="entry name" value="RNI-like"/>
    <property type="match status" value="1"/>
</dbReference>
<dbReference type="SUPFAM" id="SSF81383">
    <property type="entry name" value="F-box domain"/>
    <property type="match status" value="1"/>
</dbReference>
<dbReference type="InterPro" id="IPR001810">
    <property type="entry name" value="F-box_dom"/>
</dbReference>
<gene>
    <name evidence="2" type="ORF">LWI29_018424</name>
</gene>
<reference evidence="2" key="2">
    <citation type="submission" date="2023-06" db="EMBL/GenBank/DDBJ databases">
        <authorList>
            <person name="Swenson N.G."/>
            <person name="Wegrzyn J.L."/>
            <person name="Mcevoy S.L."/>
        </authorList>
    </citation>
    <scope>NUCLEOTIDE SEQUENCE</scope>
    <source>
        <strain evidence="2">NS2018</strain>
        <tissue evidence="2">Leaf</tissue>
    </source>
</reference>
<dbReference type="InterPro" id="IPR053781">
    <property type="entry name" value="F-box_AtFBL13-like"/>
</dbReference>
<organism evidence="2 3">
    <name type="scientific">Acer saccharum</name>
    <name type="common">Sugar maple</name>
    <dbReference type="NCBI Taxonomy" id="4024"/>
    <lineage>
        <taxon>Eukaryota</taxon>
        <taxon>Viridiplantae</taxon>
        <taxon>Streptophyta</taxon>
        <taxon>Embryophyta</taxon>
        <taxon>Tracheophyta</taxon>
        <taxon>Spermatophyta</taxon>
        <taxon>Magnoliopsida</taxon>
        <taxon>eudicotyledons</taxon>
        <taxon>Gunneridae</taxon>
        <taxon>Pentapetalae</taxon>
        <taxon>rosids</taxon>
        <taxon>malvids</taxon>
        <taxon>Sapindales</taxon>
        <taxon>Sapindaceae</taxon>
        <taxon>Hippocastanoideae</taxon>
        <taxon>Acereae</taxon>
        <taxon>Acer</taxon>
    </lineage>
</organism>
<protein>
    <recommendedName>
        <fullName evidence="1">F-box domain-containing protein</fullName>
    </recommendedName>
</protein>
<feature type="domain" description="F-box" evidence="1">
    <location>
        <begin position="20"/>
        <end position="70"/>
    </location>
</feature>
<dbReference type="PROSITE" id="PS50181">
    <property type="entry name" value="FBOX"/>
    <property type="match status" value="1"/>
</dbReference>
<dbReference type="Proteomes" id="UP001168877">
    <property type="component" value="Unassembled WGS sequence"/>
</dbReference>
<dbReference type="EMBL" id="JAUESC010000384">
    <property type="protein sequence ID" value="KAK0581825.1"/>
    <property type="molecule type" value="Genomic_DNA"/>
</dbReference>
<dbReference type="PANTHER" id="PTHR31900:SF32">
    <property type="entry name" value="F-BOX_RNI_FBD-LIKE DOMAIN PROTEIN"/>
    <property type="match status" value="1"/>
</dbReference>
<name>A0AA39RXC0_ACESA</name>
<keyword evidence="3" id="KW-1185">Reference proteome</keyword>
<dbReference type="CDD" id="cd22160">
    <property type="entry name" value="F-box_AtFBL13-like"/>
    <property type="match status" value="1"/>
</dbReference>
<sequence length="475" mass="54487">MNHQPTRKKPHLGVHPTNLEDRLSNLPEPLISHILSLMDTKDAVQTSILSKAWRYHWTNIHTLDFDYGKFGFCNWVRFRKFVLDVLSRRKGFHLHKLKLYFKGTTHVSMARKVFNYAKSHGLEHLQTDMVGKFPTSLFDCRNLKTLKLDRGNGRDFPSKPFNLVTLTSLEIVGFRLPAKWNLFSGFLNLVNLTLIDCRVSIVVNFTISAPCLVNLKISRFHYWGKKMYRDLKLVISAPKLEFLELSLEHPLVYPLALSVENCPVLDQVNIHLNHCGRKDYKKRQTLISDAMRMLEMLCHVNSLALQLDFHQGKFLLYRSTRDAETKFVELYEETGEEGLLHTLPMICESVLNHVRKWLSITVELLWRWRRLIRDKSWAFLRGDVTVLGRVTTAMDPTLCGGEQKSDAAMDLTLRGGEWRAKRMTSKDPLGRSSTGTGVNLLYGSRMGATLLHRSSKCTGADLLDMRSTDSGAAVE</sequence>
<evidence type="ECO:0000313" key="3">
    <source>
        <dbReference type="Proteomes" id="UP001168877"/>
    </source>
</evidence>
<dbReference type="Gene3D" id="3.80.10.10">
    <property type="entry name" value="Ribonuclease Inhibitor"/>
    <property type="match status" value="1"/>
</dbReference>
<dbReference type="InterPro" id="IPR050232">
    <property type="entry name" value="FBL13/AtMIF1-like"/>
</dbReference>
<proteinExistence type="predicted"/>
<dbReference type="AlphaFoldDB" id="A0AA39RXC0"/>
<accession>A0AA39RXC0</accession>
<dbReference type="InterPro" id="IPR032675">
    <property type="entry name" value="LRR_dom_sf"/>
</dbReference>
<dbReference type="PANTHER" id="PTHR31900">
    <property type="entry name" value="F-BOX/RNI SUPERFAMILY PROTEIN-RELATED"/>
    <property type="match status" value="1"/>
</dbReference>
<dbReference type="InterPro" id="IPR036047">
    <property type="entry name" value="F-box-like_dom_sf"/>
</dbReference>
<dbReference type="Pfam" id="PF00646">
    <property type="entry name" value="F-box"/>
    <property type="match status" value="1"/>
</dbReference>
<comment type="caution">
    <text evidence="2">The sequence shown here is derived from an EMBL/GenBank/DDBJ whole genome shotgun (WGS) entry which is preliminary data.</text>
</comment>
<evidence type="ECO:0000313" key="2">
    <source>
        <dbReference type="EMBL" id="KAK0581825.1"/>
    </source>
</evidence>
<reference evidence="2" key="1">
    <citation type="journal article" date="2022" name="Plant J.">
        <title>Strategies of tolerance reflected in two North American maple genomes.</title>
        <authorList>
            <person name="McEvoy S.L."/>
            <person name="Sezen U.U."/>
            <person name="Trouern-Trend A."/>
            <person name="McMahon S.M."/>
            <person name="Schaberg P.G."/>
            <person name="Yang J."/>
            <person name="Wegrzyn J.L."/>
            <person name="Swenson N.G."/>
        </authorList>
    </citation>
    <scope>NUCLEOTIDE SEQUENCE</scope>
    <source>
        <strain evidence="2">NS2018</strain>
    </source>
</reference>